<dbReference type="InterPro" id="IPR020904">
    <property type="entry name" value="Sc_DH/Rdtase_CS"/>
</dbReference>
<proteinExistence type="predicted"/>
<dbReference type="EMBL" id="JAYMYY010000003">
    <property type="protein sequence ID" value="MEO3990568.1"/>
    <property type="molecule type" value="Genomic_DNA"/>
</dbReference>
<gene>
    <name evidence="1" type="ORF">VSR74_12170</name>
</gene>
<sequence length="249" mass="26233">MEQVKVALITGALSGIGKTTAELFANKGYKVVISGRRQSAGEEFEAQLQKINPQVRYKNADMSNEDEIKALIDFTVAEFGSLDIAINAAGLEGIQQSITEVTQENIQSVFNTNVFGVALAMKYEIAAMLLAKRGSVVNVSSVAGHTGMPNSGIYAASKYAVEGLTQSAALEVAAHGIRVNAVAPGPVETPMLDRFVGNDSNAKNAFIQSLPAQKASTTEEIAKTILFIADGGVETMIGQIITVDSGYTA</sequence>
<dbReference type="PROSITE" id="PS00061">
    <property type="entry name" value="ADH_SHORT"/>
    <property type="match status" value="1"/>
</dbReference>
<dbReference type="InterPro" id="IPR002347">
    <property type="entry name" value="SDR_fam"/>
</dbReference>
<evidence type="ECO:0000313" key="1">
    <source>
        <dbReference type="EMBL" id="MEO3990568.1"/>
    </source>
</evidence>
<dbReference type="RefSeq" id="WP_347794978.1">
    <property type="nucleotide sequence ID" value="NZ_JAYMYY010000003.1"/>
</dbReference>
<name>A0ABV0HJP5_9ENTR</name>
<dbReference type="PRINTS" id="PR00081">
    <property type="entry name" value="GDHRDH"/>
</dbReference>
<dbReference type="Pfam" id="PF13561">
    <property type="entry name" value="adh_short_C2"/>
    <property type="match status" value="1"/>
</dbReference>
<reference evidence="1 2" key="1">
    <citation type="submission" date="2024-01" db="EMBL/GenBank/DDBJ databases">
        <title>Pseudocitrobacter sp. Endophytic strain Cyp-38L.</title>
        <authorList>
            <person name="Amer M.A."/>
            <person name="Hamed S.M."/>
        </authorList>
    </citation>
    <scope>NUCLEOTIDE SEQUENCE [LARGE SCALE GENOMIC DNA]</scope>
    <source>
        <strain evidence="1 2">Cyp38S</strain>
    </source>
</reference>
<dbReference type="InterPro" id="IPR036291">
    <property type="entry name" value="NAD(P)-bd_dom_sf"/>
</dbReference>
<dbReference type="PRINTS" id="PR00080">
    <property type="entry name" value="SDRFAMILY"/>
</dbReference>
<dbReference type="SUPFAM" id="SSF51735">
    <property type="entry name" value="NAD(P)-binding Rossmann-fold domains"/>
    <property type="match status" value="1"/>
</dbReference>
<dbReference type="PANTHER" id="PTHR42820:SF1">
    <property type="entry name" value="SHORT-CHAIN DEHYDROGENASE_REDUCTASE FAMILY PROTEIN"/>
    <property type="match status" value="1"/>
</dbReference>
<accession>A0ABV0HJP5</accession>
<protein>
    <submittedName>
        <fullName evidence="1">SDR family oxidoreductase</fullName>
    </submittedName>
</protein>
<dbReference type="Proteomes" id="UP001444146">
    <property type="component" value="Unassembled WGS sequence"/>
</dbReference>
<dbReference type="PANTHER" id="PTHR42820">
    <property type="entry name" value="SHORT-CHAIN DEHYDROGENASE REDUCTASE"/>
    <property type="match status" value="1"/>
</dbReference>
<dbReference type="Gene3D" id="3.40.50.720">
    <property type="entry name" value="NAD(P)-binding Rossmann-like Domain"/>
    <property type="match status" value="1"/>
</dbReference>
<dbReference type="CDD" id="cd05233">
    <property type="entry name" value="SDR_c"/>
    <property type="match status" value="1"/>
</dbReference>
<organism evidence="1 2">
    <name type="scientific">Pseudocitrobacter cyperus</name>
    <dbReference type="NCBI Taxonomy" id="3112843"/>
    <lineage>
        <taxon>Bacteria</taxon>
        <taxon>Pseudomonadati</taxon>
        <taxon>Pseudomonadota</taxon>
        <taxon>Gammaproteobacteria</taxon>
        <taxon>Enterobacterales</taxon>
        <taxon>Enterobacteriaceae</taxon>
        <taxon>Pseudocitrobacter</taxon>
    </lineage>
</organism>
<comment type="caution">
    <text evidence="1">The sequence shown here is derived from an EMBL/GenBank/DDBJ whole genome shotgun (WGS) entry which is preliminary data.</text>
</comment>
<evidence type="ECO:0000313" key="2">
    <source>
        <dbReference type="Proteomes" id="UP001444146"/>
    </source>
</evidence>
<keyword evidence="2" id="KW-1185">Reference proteome</keyword>